<dbReference type="Proteomes" id="UP000245539">
    <property type="component" value="Unassembled WGS sequence"/>
</dbReference>
<dbReference type="SUPFAM" id="SSF52833">
    <property type="entry name" value="Thioredoxin-like"/>
    <property type="match status" value="1"/>
</dbReference>
<dbReference type="SUPFAM" id="SSF47616">
    <property type="entry name" value="GST C-terminal domain-like"/>
    <property type="match status" value="1"/>
</dbReference>
<dbReference type="PANTHER" id="PTHR43968:SF6">
    <property type="entry name" value="GLUTATHIONE S-TRANSFERASE OMEGA"/>
    <property type="match status" value="1"/>
</dbReference>
<proteinExistence type="predicted"/>
<evidence type="ECO:0000259" key="1">
    <source>
        <dbReference type="PROSITE" id="PS50404"/>
    </source>
</evidence>
<dbReference type="Gene3D" id="3.40.30.10">
    <property type="entry name" value="Glutaredoxin"/>
    <property type="match status" value="1"/>
</dbReference>
<organism evidence="2 3">
    <name type="scientific">Leucothrix pacifica</name>
    <dbReference type="NCBI Taxonomy" id="1247513"/>
    <lineage>
        <taxon>Bacteria</taxon>
        <taxon>Pseudomonadati</taxon>
        <taxon>Pseudomonadota</taxon>
        <taxon>Gammaproteobacteria</taxon>
        <taxon>Thiotrichales</taxon>
        <taxon>Thiotrichaceae</taxon>
        <taxon>Leucothrix</taxon>
    </lineage>
</organism>
<dbReference type="PANTHER" id="PTHR43968">
    <property type="match status" value="1"/>
</dbReference>
<feature type="domain" description="GST N-terminal" evidence="1">
    <location>
        <begin position="2"/>
        <end position="81"/>
    </location>
</feature>
<dbReference type="PROSITE" id="PS50404">
    <property type="entry name" value="GST_NTER"/>
    <property type="match status" value="1"/>
</dbReference>
<comment type="caution">
    <text evidence="2">The sequence shown here is derived from an EMBL/GenBank/DDBJ whole genome shotgun (WGS) entry which is preliminary data.</text>
</comment>
<dbReference type="EMBL" id="QGKM01000115">
    <property type="protein sequence ID" value="PWQ92132.1"/>
    <property type="molecule type" value="Genomic_DNA"/>
</dbReference>
<gene>
    <name evidence="2" type="ORF">DKW60_22715</name>
</gene>
<dbReference type="AlphaFoldDB" id="A0A317C7P1"/>
<sequence>MALPTLYSFRRCPYAIRSRLALHFADIAVDIHEVSLRDKPAEMIAISPKATVPVLQLSDGTVLEESLDIALWGLRESDPQQLLPSENDLPETLALIAENDGEFKHWLDHYKYATHHPEHSPEYYRQQGEVFLQKLEQRLTENTYLSGSGITLSDIAIVPFVRQFAHVDKRWFDGADYPALQRWLEHWLTSEVFLRVMTKAS</sequence>
<dbReference type="InterPro" id="IPR036282">
    <property type="entry name" value="Glutathione-S-Trfase_C_sf"/>
</dbReference>
<dbReference type="SFLD" id="SFLDS00019">
    <property type="entry name" value="Glutathione_Transferase_(cytos"/>
    <property type="match status" value="1"/>
</dbReference>
<dbReference type="Pfam" id="PF13410">
    <property type="entry name" value="GST_C_2"/>
    <property type="match status" value="1"/>
</dbReference>
<dbReference type="Pfam" id="PF13417">
    <property type="entry name" value="GST_N_3"/>
    <property type="match status" value="1"/>
</dbReference>
<evidence type="ECO:0000313" key="3">
    <source>
        <dbReference type="Proteomes" id="UP000245539"/>
    </source>
</evidence>
<dbReference type="InterPro" id="IPR040079">
    <property type="entry name" value="Glutathione_S-Trfase"/>
</dbReference>
<protein>
    <submittedName>
        <fullName evidence="2">Glutathione S-transferase</fullName>
    </submittedName>
</protein>
<dbReference type="GO" id="GO:0016740">
    <property type="term" value="F:transferase activity"/>
    <property type="evidence" value="ECO:0007669"/>
    <property type="project" value="UniProtKB-KW"/>
</dbReference>
<accession>A0A317C7P1</accession>
<keyword evidence="3" id="KW-1185">Reference proteome</keyword>
<dbReference type="OrthoDB" id="9813092at2"/>
<dbReference type="GO" id="GO:0005737">
    <property type="term" value="C:cytoplasm"/>
    <property type="evidence" value="ECO:0007669"/>
    <property type="project" value="TreeGrafter"/>
</dbReference>
<evidence type="ECO:0000313" key="2">
    <source>
        <dbReference type="EMBL" id="PWQ92132.1"/>
    </source>
</evidence>
<dbReference type="InterPro" id="IPR036249">
    <property type="entry name" value="Thioredoxin-like_sf"/>
</dbReference>
<dbReference type="Gene3D" id="1.20.1050.10">
    <property type="match status" value="1"/>
</dbReference>
<reference evidence="2 3" key="1">
    <citation type="submission" date="2018-05" db="EMBL/GenBank/DDBJ databases">
        <title>Leucothrix arctica sp. nov., isolated from Arctic seawater.</title>
        <authorList>
            <person name="Choi A."/>
            <person name="Baek K."/>
        </authorList>
    </citation>
    <scope>NUCLEOTIDE SEQUENCE [LARGE SCALE GENOMIC DNA]</scope>
    <source>
        <strain evidence="2 3">JCM 18388</strain>
    </source>
</reference>
<dbReference type="RefSeq" id="WP_109839940.1">
    <property type="nucleotide sequence ID" value="NZ_QGKM01000115.1"/>
</dbReference>
<keyword evidence="2" id="KW-0808">Transferase</keyword>
<dbReference type="InterPro" id="IPR004045">
    <property type="entry name" value="Glutathione_S-Trfase_N"/>
</dbReference>
<dbReference type="CDD" id="cd03196">
    <property type="entry name" value="GST_C_5"/>
    <property type="match status" value="1"/>
</dbReference>
<dbReference type="InterPro" id="IPR050983">
    <property type="entry name" value="GST_Omega/HSP26"/>
</dbReference>
<name>A0A317C7P1_9GAMM</name>